<sequence length="46" mass="4657">MTTPEPAPHDAEEDNVSDAAVPPAAPAYSTPPPSVIPDAETDAGEQ</sequence>
<feature type="region of interest" description="Disordered" evidence="1">
    <location>
        <begin position="1"/>
        <end position="46"/>
    </location>
</feature>
<dbReference type="Proteomes" id="UP000466517">
    <property type="component" value="Chromosome"/>
</dbReference>
<dbReference type="AlphaFoldDB" id="A0A7I7XK47"/>
<name>A0A7I7XK47_9MYCO</name>
<dbReference type="EMBL" id="AP022610">
    <property type="protein sequence ID" value="BBZ29580.1"/>
    <property type="molecule type" value="Genomic_DNA"/>
</dbReference>
<evidence type="ECO:0000313" key="3">
    <source>
        <dbReference type="Proteomes" id="UP000466517"/>
    </source>
</evidence>
<dbReference type="RefSeq" id="WP_163740244.1">
    <property type="nucleotide sequence ID" value="NZ_AP022610.1"/>
</dbReference>
<accession>A0A7I7XK47</accession>
<proteinExistence type="predicted"/>
<gene>
    <name evidence="2" type="ORF">MMAD_38750</name>
</gene>
<feature type="compositionally biased region" description="Pro residues" evidence="1">
    <location>
        <begin position="23"/>
        <end position="35"/>
    </location>
</feature>
<evidence type="ECO:0000313" key="2">
    <source>
        <dbReference type="EMBL" id="BBZ29580.1"/>
    </source>
</evidence>
<keyword evidence="3" id="KW-1185">Reference proteome</keyword>
<dbReference type="KEGG" id="mmag:MMAD_38750"/>
<reference evidence="2 3" key="1">
    <citation type="journal article" date="2019" name="Emerg. Microbes Infect.">
        <title>Comprehensive subspecies identification of 175 nontuberculous mycobacteria species based on 7547 genomic profiles.</title>
        <authorList>
            <person name="Matsumoto Y."/>
            <person name="Kinjo T."/>
            <person name="Motooka D."/>
            <person name="Nabeya D."/>
            <person name="Jung N."/>
            <person name="Uechi K."/>
            <person name="Horii T."/>
            <person name="Iida T."/>
            <person name="Fujita J."/>
            <person name="Nakamura S."/>
        </authorList>
    </citation>
    <scope>NUCLEOTIDE SEQUENCE [LARGE SCALE GENOMIC DNA]</scope>
    <source>
        <strain evidence="2 3">JCM 13574</strain>
    </source>
</reference>
<evidence type="ECO:0000256" key="1">
    <source>
        <dbReference type="SAM" id="MobiDB-lite"/>
    </source>
</evidence>
<organism evidence="2 3">
    <name type="scientific">Mycolicibacterium madagascariense</name>
    <dbReference type="NCBI Taxonomy" id="212765"/>
    <lineage>
        <taxon>Bacteria</taxon>
        <taxon>Bacillati</taxon>
        <taxon>Actinomycetota</taxon>
        <taxon>Actinomycetes</taxon>
        <taxon>Mycobacteriales</taxon>
        <taxon>Mycobacteriaceae</taxon>
        <taxon>Mycolicibacterium</taxon>
    </lineage>
</organism>
<protein>
    <submittedName>
        <fullName evidence="2">Uncharacterized protein</fullName>
    </submittedName>
</protein>